<evidence type="ECO:0000313" key="5">
    <source>
        <dbReference type="Proteomes" id="UP000068603"/>
    </source>
</evidence>
<evidence type="ECO:0000313" key="4">
    <source>
        <dbReference type="EMBL" id="KWA66665.1"/>
    </source>
</evidence>
<dbReference type="CDD" id="cd02440">
    <property type="entry name" value="AdoMet_MTases"/>
    <property type="match status" value="1"/>
</dbReference>
<protein>
    <submittedName>
        <fullName evidence="4">N,N-dimethyltransferase</fullName>
    </submittedName>
</protein>
<dbReference type="EMBL" id="LPHB01000019">
    <property type="protein sequence ID" value="KWA66665.1"/>
    <property type="molecule type" value="Genomic_DNA"/>
</dbReference>
<dbReference type="STRING" id="1503054.WT74_18795"/>
<name>A0A104QUG7_9BURK</name>
<keyword evidence="1 4" id="KW-0489">Methyltransferase</keyword>
<dbReference type="AlphaFoldDB" id="A0A104QUG7"/>
<dbReference type="InterPro" id="IPR041698">
    <property type="entry name" value="Methyltransf_25"/>
</dbReference>
<keyword evidence="3" id="KW-0949">S-adenosyl-L-methionine</keyword>
<dbReference type="SUPFAM" id="SSF53335">
    <property type="entry name" value="S-adenosyl-L-methionine-dependent methyltransferases"/>
    <property type="match status" value="1"/>
</dbReference>
<proteinExistence type="predicted"/>
<dbReference type="InterPro" id="IPR029063">
    <property type="entry name" value="SAM-dependent_MTases_sf"/>
</dbReference>
<gene>
    <name evidence="4" type="ORF">WT44_06335</name>
</gene>
<evidence type="ECO:0000256" key="3">
    <source>
        <dbReference type="ARBA" id="ARBA00022691"/>
    </source>
</evidence>
<sequence length="242" mass="26821">MTEALLYGDFARYYDLVHAGFDYAGHADALHALLRAQGVRDGANVLEAACGTANYLVALRRHYAVSGFDRSDAMLRVARDKLPGAPLRLADLRDFDWPERVDAILCLCSAIAYLRSCDELAQAIAAFARALRPHGVLVLRPWLTPAQAREGALWMDVHDGSALKLCRQAVLKRDNRDAILDFHWLVATAAAGVSHHVDRHVLHLFEDREIETALSASGFSSRRVDVAGFGQPLWLARRAERP</sequence>
<dbReference type="PANTHER" id="PTHR43464:SF19">
    <property type="entry name" value="UBIQUINONE BIOSYNTHESIS O-METHYLTRANSFERASE, MITOCHONDRIAL"/>
    <property type="match status" value="1"/>
</dbReference>
<dbReference type="GO" id="GO:0032259">
    <property type="term" value="P:methylation"/>
    <property type="evidence" value="ECO:0007669"/>
    <property type="project" value="UniProtKB-KW"/>
</dbReference>
<dbReference type="KEGG" id="bstg:WT74_18795"/>
<dbReference type="Gene3D" id="2.20.130.10">
    <property type="entry name" value="CAC2371-like domains"/>
    <property type="match status" value="1"/>
</dbReference>
<comment type="caution">
    <text evidence="4">The sequence shown here is derived from an EMBL/GenBank/DDBJ whole genome shotgun (WGS) entry which is preliminary data.</text>
</comment>
<dbReference type="Pfam" id="PF13649">
    <property type="entry name" value="Methyltransf_25"/>
    <property type="match status" value="1"/>
</dbReference>
<evidence type="ECO:0000256" key="1">
    <source>
        <dbReference type="ARBA" id="ARBA00022603"/>
    </source>
</evidence>
<dbReference type="GO" id="GO:0008168">
    <property type="term" value="F:methyltransferase activity"/>
    <property type="evidence" value="ECO:0007669"/>
    <property type="project" value="UniProtKB-KW"/>
</dbReference>
<dbReference type="Gene3D" id="3.40.50.150">
    <property type="entry name" value="Vaccinia Virus protein VP39"/>
    <property type="match status" value="1"/>
</dbReference>
<dbReference type="Proteomes" id="UP000068603">
    <property type="component" value="Unassembled WGS sequence"/>
</dbReference>
<organism evidence="4">
    <name type="scientific">Burkholderia stagnalis</name>
    <dbReference type="NCBI Taxonomy" id="1503054"/>
    <lineage>
        <taxon>Bacteria</taxon>
        <taxon>Pseudomonadati</taxon>
        <taxon>Pseudomonadota</taxon>
        <taxon>Betaproteobacteria</taxon>
        <taxon>Burkholderiales</taxon>
        <taxon>Burkholderiaceae</taxon>
        <taxon>Burkholderia</taxon>
        <taxon>Burkholderia cepacia complex</taxon>
    </lineage>
</organism>
<dbReference type="GeneID" id="93058184"/>
<dbReference type="RefSeq" id="WP_060014917.1">
    <property type="nucleotide sequence ID" value="NZ_CP013460.1"/>
</dbReference>
<evidence type="ECO:0000256" key="2">
    <source>
        <dbReference type="ARBA" id="ARBA00022679"/>
    </source>
</evidence>
<reference evidence="4 5" key="1">
    <citation type="submission" date="2015-11" db="EMBL/GenBank/DDBJ databases">
        <title>Expanding the genomic diversity of Burkholderia species for the development of highly accurate diagnostics.</title>
        <authorList>
            <person name="Sahl J."/>
            <person name="Keim P."/>
            <person name="Wagner D."/>
        </authorList>
    </citation>
    <scope>NUCLEOTIDE SEQUENCE [LARGE SCALE GENOMIC DNA]</scope>
    <source>
        <strain evidence="4 5">MSMB1960WGS</strain>
    </source>
</reference>
<keyword evidence="2 4" id="KW-0808">Transferase</keyword>
<accession>A0A104QUG7</accession>
<dbReference type="PANTHER" id="PTHR43464">
    <property type="entry name" value="METHYLTRANSFERASE"/>
    <property type="match status" value="1"/>
</dbReference>